<protein>
    <submittedName>
        <fullName evidence="1">Uncharacterized protein</fullName>
    </submittedName>
</protein>
<comment type="caution">
    <text evidence="1">The sequence shown here is derived from an EMBL/GenBank/DDBJ whole genome shotgun (WGS) entry which is preliminary data.</text>
</comment>
<evidence type="ECO:0000313" key="2">
    <source>
        <dbReference type="Proteomes" id="UP001358586"/>
    </source>
</evidence>
<accession>A0ABR0QJC8</accession>
<reference evidence="1 2" key="1">
    <citation type="submission" date="2023-03" db="EMBL/GenBank/DDBJ databases">
        <title>WGS of Gossypium arboreum.</title>
        <authorList>
            <person name="Yu D."/>
        </authorList>
    </citation>
    <scope>NUCLEOTIDE SEQUENCE [LARGE SCALE GENOMIC DNA]</scope>
    <source>
        <tissue evidence="1">Leaf</tissue>
    </source>
</reference>
<keyword evidence="2" id="KW-1185">Reference proteome</keyword>
<dbReference type="EMBL" id="JARKNE010000003">
    <property type="protein sequence ID" value="KAK5839300.1"/>
    <property type="molecule type" value="Genomic_DNA"/>
</dbReference>
<sequence>MQDTETIEKFFAKLCDLSNQTFSFDEEYLNSKLVRKVLRSLPGKLSIKVIAIKKTKDLESLKIDELIESLQMFKLNLDESKKVKTKGERSIAL</sequence>
<proteinExistence type="predicted"/>
<dbReference type="Proteomes" id="UP001358586">
    <property type="component" value="Chromosome 3"/>
</dbReference>
<gene>
    <name evidence="1" type="ORF">PVK06_008076</name>
</gene>
<evidence type="ECO:0000313" key="1">
    <source>
        <dbReference type="EMBL" id="KAK5839300.1"/>
    </source>
</evidence>
<organism evidence="1 2">
    <name type="scientific">Gossypium arboreum</name>
    <name type="common">Tree cotton</name>
    <name type="synonym">Gossypium nanking</name>
    <dbReference type="NCBI Taxonomy" id="29729"/>
    <lineage>
        <taxon>Eukaryota</taxon>
        <taxon>Viridiplantae</taxon>
        <taxon>Streptophyta</taxon>
        <taxon>Embryophyta</taxon>
        <taxon>Tracheophyta</taxon>
        <taxon>Spermatophyta</taxon>
        <taxon>Magnoliopsida</taxon>
        <taxon>eudicotyledons</taxon>
        <taxon>Gunneridae</taxon>
        <taxon>Pentapetalae</taxon>
        <taxon>rosids</taxon>
        <taxon>malvids</taxon>
        <taxon>Malvales</taxon>
        <taxon>Malvaceae</taxon>
        <taxon>Malvoideae</taxon>
        <taxon>Gossypium</taxon>
    </lineage>
</organism>
<name>A0ABR0QJC8_GOSAR</name>